<dbReference type="EMBL" id="AHKF01000018">
    <property type="protein sequence ID" value="EIA08171.1"/>
    <property type="molecule type" value="Genomic_DNA"/>
</dbReference>
<dbReference type="CDD" id="cd09117">
    <property type="entry name" value="PLDc_Bfil_DEXD_like"/>
    <property type="match status" value="1"/>
</dbReference>
<dbReference type="InterPro" id="IPR001736">
    <property type="entry name" value="PLipase_D/transphosphatidylase"/>
</dbReference>
<dbReference type="SUPFAM" id="SSF56024">
    <property type="entry name" value="Phospholipase D/nuclease"/>
    <property type="match status" value="1"/>
</dbReference>
<dbReference type="OrthoDB" id="7056491at2"/>
<dbReference type="InterPro" id="IPR025202">
    <property type="entry name" value="PLD-like_dom"/>
</dbReference>
<evidence type="ECO:0000313" key="2">
    <source>
        <dbReference type="EMBL" id="EIA08171.1"/>
    </source>
</evidence>
<gene>
    <name evidence="2" type="ORF">HJ01_01893</name>
</gene>
<dbReference type="RefSeq" id="WP_007138070.1">
    <property type="nucleotide sequence ID" value="NZ_AHKF01000018.1"/>
</dbReference>
<comment type="caution">
    <text evidence="2">The sequence shown here is derived from an EMBL/GenBank/DDBJ whole genome shotgun (WGS) entry which is preliminary data.</text>
</comment>
<dbReference type="PROSITE" id="PS50035">
    <property type="entry name" value="PLD"/>
    <property type="match status" value="1"/>
</dbReference>
<protein>
    <recommendedName>
        <fullName evidence="1">PLD phosphodiesterase domain-containing protein</fullName>
    </recommendedName>
</protein>
<reference evidence="2 3" key="1">
    <citation type="journal article" date="2014" name="Acta Crystallogr. D">
        <title>Structure-based characterization and antifreeze properties of a hyperactive ice-binding protein from the Antarctic bacterium Flavobacterium frigoris PS1.</title>
        <authorList>
            <person name="Do H."/>
            <person name="Kim S.J."/>
            <person name="Kim H.J."/>
            <person name="Lee J.H."/>
        </authorList>
    </citation>
    <scope>NUCLEOTIDE SEQUENCE [LARGE SCALE GENOMIC DNA]</scope>
    <source>
        <strain evidence="2 3">PS1</strain>
    </source>
</reference>
<sequence length="516" mass="60799">MQIDFIGHGLNKKNKLNVGDQIATSLKSNHFDNFIAFVAFTALSGVNKLLPFLKEAKNKKITFFVGDDNKGTSKQSLEMLLENNIETYIYHQNEEYVTYHPKLFLFEGKTHSRIIIGSTNLTNSGFLSNIEANIQLDYRTETDKQGEKLLNDIKTYFEDIINLTNKNLFKLDKELIEKYDTMGLLYSQLKFGSEVQSNDGENPNEKFVINEFYENEFGNGVEPNNLLSNKKVSLSQNDFDIFPIFLERYKSYKLNVKSTGAVNKNTEEKDLYNWYRRMKDLIREDILPYELASQLKDAGFPFGNAQEAQIRFIWNSNFDKLLEFKKKEQQHLNFTYVPNTKNKLSPYYELGSWCVRQKRRRNNLDTPTWDCNYEEEKMKSINYLWEVPDNFGVISTANDEKWTDRLLELDEYYEDTENTNTIPRQKTNLGKWLNEQITLKLTGSRGKNKRFLHPIREALLGEILKKNNIEWERQKQVERESIIKLIENWKKVEIWDSKPLIEQKNKVKKQKKKSAK</sequence>
<dbReference type="PATRIC" id="fig|1086011.3.peg.1849"/>
<accession>H7FTB7</accession>
<dbReference type="PANTHER" id="PTHR33418">
    <property type="entry name" value="HELICASE-ASSOCIATED"/>
    <property type="match status" value="1"/>
</dbReference>
<keyword evidence="3" id="KW-1185">Reference proteome</keyword>
<organism evidence="2 3">
    <name type="scientific">Flavobacterium frigoris (strain PS1)</name>
    <dbReference type="NCBI Taxonomy" id="1086011"/>
    <lineage>
        <taxon>Bacteria</taxon>
        <taxon>Pseudomonadati</taxon>
        <taxon>Bacteroidota</taxon>
        <taxon>Flavobacteriia</taxon>
        <taxon>Flavobacteriales</taxon>
        <taxon>Flavobacteriaceae</taxon>
        <taxon>Flavobacterium</taxon>
    </lineage>
</organism>
<dbReference type="Gene3D" id="3.30.870.10">
    <property type="entry name" value="Endonuclease Chain A"/>
    <property type="match status" value="1"/>
</dbReference>
<evidence type="ECO:0000313" key="3">
    <source>
        <dbReference type="Proteomes" id="UP000005566"/>
    </source>
</evidence>
<evidence type="ECO:0000259" key="1">
    <source>
        <dbReference type="PROSITE" id="PS50035"/>
    </source>
</evidence>
<dbReference type="AlphaFoldDB" id="H7FTB7"/>
<dbReference type="GO" id="GO:0006793">
    <property type="term" value="P:phosphorus metabolic process"/>
    <property type="evidence" value="ECO:0007669"/>
    <property type="project" value="UniProtKB-ARBA"/>
</dbReference>
<dbReference type="Proteomes" id="UP000005566">
    <property type="component" value="Unassembled WGS sequence"/>
</dbReference>
<dbReference type="Pfam" id="PF13091">
    <property type="entry name" value="PLDc_2"/>
    <property type="match status" value="1"/>
</dbReference>
<dbReference type="eggNOG" id="COG3886">
    <property type="taxonomic scope" value="Bacteria"/>
</dbReference>
<dbReference type="PANTHER" id="PTHR33418:SF1">
    <property type="entry name" value="HELICASE-ASSOCIATED DOMAIN-CONTAINING PROTEIN"/>
    <property type="match status" value="1"/>
</dbReference>
<name>H7FTB7_FLAFP</name>
<dbReference type="STRING" id="1086011.HJ01_01893"/>
<proteinExistence type="predicted"/>
<feature type="domain" description="PLD phosphodiesterase" evidence="1">
    <location>
        <begin position="95"/>
        <end position="125"/>
    </location>
</feature>
<dbReference type="GO" id="GO:0003824">
    <property type="term" value="F:catalytic activity"/>
    <property type="evidence" value="ECO:0007669"/>
    <property type="project" value="InterPro"/>
</dbReference>